<proteinExistence type="inferred from homology"/>
<dbReference type="SUPFAM" id="SSF53187">
    <property type="entry name" value="Zn-dependent exopeptidases"/>
    <property type="match status" value="1"/>
</dbReference>
<gene>
    <name evidence="13" type="ORF">AMAG_03786</name>
</gene>
<feature type="active site" description="Proton donor/acceptor" evidence="10">
    <location>
        <position position="471"/>
    </location>
</feature>
<dbReference type="eggNOG" id="KOG2650">
    <property type="taxonomic scope" value="Eukaryota"/>
</dbReference>
<reference evidence="14" key="2">
    <citation type="submission" date="2009-11" db="EMBL/GenBank/DDBJ databases">
        <title>The Genome Sequence of Allomyces macrogynus strain ATCC 38327.</title>
        <authorList>
            <consortium name="The Broad Institute Genome Sequencing Platform"/>
            <person name="Russ C."/>
            <person name="Cuomo C."/>
            <person name="Shea T."/>
            <person name="Young S.K."/>
            <person name="Zeng Q."/>
            <person name="Koehrsen M."/>
            <person name="Haas B."/>
            <person name="Borodovsky M."/>
            <person name="Guigo R."/>
            <person name="Alvarado L."/>
            <person name="Berlin A."/>
            <person name="Borenstein D."/>
            <person name="Chen Z."/>
            <person name="Engels R."/>
            <person name="Freedman E."/>
            <person name="Gellesch M."/>
            <person name="Goldberg J."/>
            <person name="Griggs A."/>
            <person name="Gujja S."/>
            <person name="Heiman D."/>
            <person name="Hepburn T."/>
            <person name="Howarth C."/>
            <person name="Jen D."/>
            <person name="Larson L."/>
            <person name="Lewis B."/>
            <person name="Mehta T."/>
            <person name="Park D."/>
            <person name="Pearson M."/>
            <person name="Roberts A."/>
            <person name="Saif S."/>
            <person name="Shenoy N."/>
            <person name="Sisk P."/>
            <person name="Stolte C."/>
            <person name="Sykes S."/>
            <person name="Walk T."/>
            <person name="White J."/>
            <person name="Yandava C."/>
            <person name="Burger G."/>
            <person name="Gray M.W."/>
            <person name="Holland P.W.H."/>
            <person name="King N."/>
            <person name="Lang F.B.F."/>
            <person name="Roger A.J."/>
            <person name="Ruiz-Trillo I."/>
            <person name="Lander E."/>
            <person name="Nusbaum C."/>
        </authorList>
    </citation>
    <scope>NUCLEOTIDE SEQUENCE [LARGE SCALE GENOMIC DNA]</scope>
    <source>
        <strain evidence="14">ATCC 38327</strain>
    </source>
</reference>
<protein>
    <recommendedName>
        <fullName evidence="12">Peptidase M14 domain-containing protein</fullName>
    </recommendedName>
</protein>
<evidence type="ECO:0000313" key="13">
    <source>
        <dbReference type="EMBL" id="KNE59515.1"/>
    </source>
</evidence>
<evidence type="ECO:0000256" key="1">
    <source>
        <dbReference type="ARBA" id="ARBA00001947"/>
    </source>
</evidence>
<dbReference type="Gene3D" id="3.40.630.10">
    <property type="entry name" value="Zn peptidases"/>
    <property type="match status" value="1"/>
</dbReference>
<keyword evidence="4" id="KW-0645">Protease</keyword>
<dbReference type="STRING" id="578462.A0A0L0SAV3"/>
<evidence type="ECO:0000256" key="11">
    <source>
        <dbReference type="SAM" id="SignalP"/>
    </source>
</evidence>
<dbReference type="PANTHER" id="PTHR11705:SF143">
    <property type="entry name" value="SLL0236 PROTEIN"/>
    <property type="match status" value="1"/>
</dbReference>
<dbReference type="GO" id="GO:0006508">
    <property type="term" value="P:proteolysis"/>
    <property type="evidence" value="ECO:0007669"/>
    <property type="project" value="UniProtKB-KW"/>
</dbReference>
<evidence type="ECO:0000256" key="10">
    <source>
        <dbReference type="PROSITE-ProRule" id="PRU01379"/>
    </source>
</evidence>
<dbReference type="OrthoDB" id="3626597at2759"/>
<keyword evidence="6 11" id="KW-0732">Signal</keyword>
<organism evidence="13 14">
    <name type="scientific">Allomyces macrogynus (strain ATCC 38327)</name>
    <name type="common">Allomyces javanicus var. macrogynus</name>
    <dbReference type="NCBI Taxonomy" id="578462"/>
    <lineage>
        <taxon>Eukaryota</taxon>
        <taxon>Fungi</taxon>
        <taxon>Fungi incertae sedis</taxon>
        <taxon>Blastocladiomycota</taxon>
        <taxon>Blastocladiomycetes</taxon>
        <taxon>Blastocladiales</taxon>
        <taxon>Blastocladiaceae</taxon>
        <taxon>Allomyces</taxon>
    </lineage>
</organism>
<keyword evidence="3" id="KW-0121">Carboxypeptidase</keyword>
<dbReference type="PRINTS" id="PR00765">
    <property type="entry name" value="CRBOXYPTASEA"/>
</dbReference>
<keyword evidence="7" id="KW-0378">Hydrolase</keyword>
<evidence type="ECO:0000256" key="8">
    <source>
        <dbReference type="ARBA" id="ARBA00022833"/>
    </source>
</evidence>
<dbReference type="SMART" id="SM00631">
    <property type="entry name" value="Zn_pept"/>
    <property type="match status" value="1"/>
</dbReference>
<name>A0A0L0SAV3_ALLM3</name>
<dbReference type="VEuPathDB" id="FungiDB:AMAG_03786"/>
<dbReference type="InterPro" id="IPR000834">
    <property type="entry name" value="Peptidase_M14"/>
</dbReference>
<dbReference type="EMBL" id="GG745334">
    <property type="protein sequence ID" value="KNE59515.1"/>
    <property type="molecule type" value="Genomic_DNA"/>
</dbReference>
<dbReference type="AlphaFoldDB" id="A0A0L0SAV3"/>
<dbReference type="Pfam" id="PF00246">
    <property type="entry name" value="Peptidase_M14"/>
    <property type="match status" value="1"/>
</dbReference>
<keyword evidence="9" id="KW-0482">Metalloprotease</keyword>
<dbReference type="GO" id="GO:0005615">
    <property type="term" value="C:extracellular space"/>
    <property type="evidence" value="ECO:0007669"/>
    <property type="project" value="TreeGrafter"/>
</dbReference>
<feature type="chain" id="PRO_5005547869" description="Peptidase M14 domain-containing protein" evidence="11">
    <location>
        <begin position="33"/>
        <end position="515"/>
    </location>
</feature>
<keyword evidence="5" id="KW-0479">Metal-binding</keyword>
<dbReference type="FunFam" id="3.40.630.10:FF:000084">
    <property type="entry name" value="Carboxypeptidase B2"/>
    <property type="match status" value="1"/>
</dbReference>
<evidence type="ECO:0000256" key="2">
    <source>
        <dbReference type="ARBA" id="ARBA00005988"/>
    </source>
</evidence>
<dbReference type="GO" id="GO:0008270">
    <property type="term" value="F:zinc ion binding"/>
    <property type="evidence" value="ECO:0007669"/>
    <property type="project" value="InterPro"/>
</dbReference>
<dbReference type="PANTHER" id="PTHR11705">
    <property type="entry name" value="PROTEASE FAMILY M14 CARBOXYPEPTIDASE A,B"/>
    <property type="match status" value="1"/>
</dbReference>
<evidence type="ECO:0000256" key="7">
    <source>
        <dbReference type="ARBA" id="ARBA00022801"/>
    </source>
</evidence>
<keyword evidence="14" id="KW-1185">Reference proteome</keyword>
<evidence type="ECO:0000256" key="6">
    <source>
        <dbReference type="ARBA" id="ARBA00022729"/>
    </source>
</evidence>
<evidence type="ECO:0000259" key="12">
    <source>
        <dbReference type="PROSITE" id="PS52035"/>
    </source>
</evidence>
<comment type="similarity">
    <text evidence="2 10">Belongs to the peptidase M14 family.</text>
</comment>
<evidence type="ECO:0000256" key="5">
    <source>
        <dbReference type="ARBA" id="ARBA00022723"/>
    </source>
</evidence>
<sequence>MTTTKRVGWLAAASLALLAAVAVLLGNHAVQAAPAALHAPILHDAATSQWAMRHGAHQGKTHGKHLRVHYHGHSLMRLSPARSADLPALHQLLLDLNIDVWSVRDGHVDVRAADAHALKAALHRYMPSVRARTLVADIETQLLAHHWRAMDTRVSAKSSVAAQLHDPKTWFSEYHDLDEIYEWYQLLAAAHKDRVTLTRNVGTTHEGREIMALRFTNPVSANANTTLPKKQIYVQGGIHAREWIGHATTQYIAYHLATSDDKKITSLLDEAEVVIVPVLNPDGYVYTWNGDRLWRKNRRADARGAFGVDLNRNYPTHWGEAGSSKFPYSDTYMGPSAGSEPEVQASMAVFNSLPRVVAALDLHAYSQLILRPVGWTRKDPTHEAQHAAVGAAMARIIKNVHGKDYISEKEIDLYPVSGGATDWWYEQSRPLKNLLGNKGVQVEEEEAMKKHKKPLPPGHGTIVRPYSYTIELRPSSEWWGPGFVLDKREIIPTGEEILPAFLYYARTAIENVLTE</sequence>
<evidence type="ECO:0000256" key="4">
    <source>
        <dbReference type="ARBA" id="ARBA00022670"/>
    </source>
</evidence>
<feature type="signal peptide" evidence="11">
    <location>
        <begin position="1"/>
        <end position="32"/>
    </location>
</feature>
<evidence type="ECO:0000256" key="3">
    <source>
        <dbReference type="ARBA" id="ARBA00022645"/>
    </source>
</evidence>
<keyword evidence="8" id="KW-0862">Zinc</keyword>
<reference evidence="13 14" key="1">
    <citation type="submission" date="2009-11" db="EMBL/GenBank/DDBJ databases">
        <title>Annotation of Allomyces macrogynus ATCC 38327.</title>
        <authorList>
            <consortium name="The Broad Institute Genome Sequencing Platform"/>
            <person name="Russ C."/>
            <person name="Cuomo C."/>
            <person name="Burger G."/>
            <person name="Gray M.W."/>
            <person name="Holland P.W.H."/>
            <person name="King N."/>
            <person name="Lang F.B.F."/>
            <person name="Roger A.J."/>
            <person name="Ruiz-Trillo I."/>
            <person name="Young S.K."/>
            <person name="Zeng Q."/>
            <person name="Gargeya S."/>
            <person name="Fitzgerald M."/>
            <person name="Haas B."/>
            <person name="Abouelleil A."/>
            <person name="Alvarado L."/>
            <person name="Arachchi H.M."/>
            <person name="Berlin A."/>
            <person name="Chapman S.B."/>
            <person name="Gearin G."/>
            <person name="Goldberg J."/>
            <person name="Griggs A."/>
            <person name="Gujja S."/>
            <person name="Hansen M."/>
            <person name="Heiman D."/>
            <person name="Howarth C."/>
            <person name="Larimer J."/>
            <person name="Lui A."/>
            <person name="MacDonald P.J.P."/>
            <person name="McCowen C."/>
            <person name="Montmayeur A."/>
            <person name="Murphy C."/>
            <person name="Neiman D."/>
            <person name="Pearson M."/>
            <person name="Priest M."/>
            <person name="Roberts A."/>
            <person name="Saif S."/>
            <person name="Shea T."/>
            <person name="Sisk P."/>
            <person name="Stolte C."/>
            <person name="Sykes S."/>
            <person name="Wortman J."/>
            <person name="Nusbaum C."/>
            <person name="Birren B."/>
        </authorList>
    </citation>
    <scope>NUCLEOTIDE SEQUENCE [LARGE SCALE GENOMIC DNA]</scope>
    <source>
        <strain evidence="13 14">ATCC 38327</strain>
    </source>
</reference>
<feature type="domain" description="Peptidase M14" evidence="12">
    <location>
        <begin position="173"/>
        <end position="508"/>
    </location>
</feature>
<accession>A0A0L0SAV3</accession>
<dbReference type="Proteomes" id="UP000054350">
    <property type="component" value="Unassembled WGS sequence"/>
</dbReference>
<dbReference type="PROSITE" id="PS00132">
    <property type="entry name" value="CARBOXYPEPT_ZN_1"/>
    <property type="match status" value="1"/>
</dbReference>
<dbReference type="GO" id="GO:0004181">
    <property type="term" value="F:metallocarboxypeptidase activity"/>
    <property type="evidence" value="ECO:0007669"/>
    <property type="project" value="InterPro"/>
</dbReference>
<comment type="cofactor">
    <cofactor evidence="1">
        <name>Zn(2+)</name>
        <dbReference type="ChEBI" id="CHEBI:29105"/>
    </cofactor>
</comment>
<evidence type="ECO:0000256" key="9">
    <source>
        <dbReference type="ARBA" id="ARBA00023049"/>
    </source>
</evidence>
<dbReference type="OMA" id="REWIGHA"/>
<evidence type="ECO:0000313" key="14">
    <source>
        <dbReference type="Proteomes" id="UP000054350"/>
    </source>
</evidence>
<dbReference type="InterPro" id="IPR057246">
    <property type="entry name" value="CARBOXYPEPT_ZN_1"/>
</dbReference>
<dbReference type="PROSITE" id="PS52035">
    <property type="entry name" value="PEPTIDASE_M14"/>
    <property type="match status" value="1"/>
</dbReference>